<dbReference type="AlphaFoldDB" id="A0AAV8XYA5"/>
<name>A0AAV8XYA5_9CUCU</name>
<comment type="caution">
    <text evidence="1">The sequence shown here is derived from an EMBL/GenBank/DDBJ whole genome shotgun (WGS) entry which is preliminary data.</text>
</comment>
<dbReference type="EMBL" id="JAPWTK010000294">
    <property type="protein sequence ID" value="KAJ8943271.1"/>
    <property type="molecule type" value="Genomic_DNA"/>
</dbReference>
<proteinExistence type="predicted"/>
<reference evidence="1" key="1">
    <citation type="journal article" date="2023" name="Insect Mol. Biol.">
        <title>Genome sequencing provides insights into the evolution of gene families encoding plant cell wall-degrading enzymes in longhorned beetles.</title>
        <authorList>
            <person name="Shin N.R."/>
            <person name="Okamura Y."/>
            <person name="Kirsch R."/>
            <person name="Pauchet Y."/>
        </authorList>
    </citation>
    <scope>NUCLEOTIDE SEQUENCE</scope>
    <source>
        <strain evidence="1">AMC_N1</strain>
    </source>
</reference>
<gene>
    <name evidence="1" type="ORF">NQ318_017289</name>
</gene>
<evidence type="ECO:0000313" key="2">
    <source>
        <dbReference type="Proteomes" id="UP001162162"/>
    </source>
</evidence>
<protein>
    <recommendedName>
        <fullName evidence="3">Maturase K</fullName>
    </recommendedName>
</protein>
<evidence type="ECO:0000313" key="1">
    <source>
        <dbReference type="EMBL" id="KAJ8943271.1"/>
    </source>
</evidence>
<keyword evidence="2" id="KW-1185">Reference proteome</keyword>
<evidence type="ECO:0008006" key="3">
    <source>
        <dbReference type="Google" id="ProtNLM"/>
    </source>
</evidence>
<organism evidence="1 2">
    <name type="scientific">Aromia moschata</name>
    <dbReference type="NCBI Taxonomy" id="1265417"/>
    <lineage>
        <taxon>Eukaryota</taxon>
        <taxon>Metazoa</taxon>
        <taxon>Ecdysozoa</taxon>
        <taxon>Arthropoda</taxon>
        <taxon>Hexapoda</taxon>
        <taxon>Insecta</taxon>
        <taxon>Pterygota</taxon>
        <taxon>Neoptera</taxon>
        <taxon>Endopterygota</taxon>
        <taxon>Coleoptera</taxon>
        <taxon>Polyphaga</taxon>
        <taxon>Cucujiformia</taxon>
        <taxon>Chrysomeloidea</taxon>
        <taxon>Cerambycidae</taxon>
        <taxon>Cerambycinae</taxon>
        <taxon>Callichromatini</taxon>
        <taxon>Aromia</taxon>
    </lineage>
</organism>
<accession>A0AAV8XYA5</accession>
<dbReference type="Proteomes" id="UP001162162">
    <property type="component" value="Unassembled WGS sequence"/>
</dbReference>
<sequence>MFKGLTMLAFADGDQLGDLKRPKCYALYSLGLWREGKACARCRIFEGHFSRRDSQSVRFLQIPRFLEIARFLKIPRFLDILKFLEKEKSRNLEKSQDLKYLISRSQEVSESRLTENLVSSRYLFSVSRIEISHMPNNFRGFVGQECVYHIETGLGISSSQMGTAMLELK</sequence>